<accession>A0ABV9CKW3</accession>
<dbReference type="InterPro" id="IPR007278">
    <property type="entry name" value="DUF397"/>
</dbReference>
<dbReference type="EMBL" id="JBHSFP010000016">
    <property type="protein sequence ID" value="MFC4533500.1"/>
    <property type="molecule type" value="Genomic_DNA"/>
</dbReference>
<dbReference type="RefSeq" id="WP_380843030.1">
    <property type="nucleotide sequence ID" value="NZ_JBHSFP010000016.1"/>
</dbReference>
<sequence>MDALMWRKSSYSSANGGECVEIAMLPHGVAIRDSKDPAKGHLTVSAEAFGAFLAAIQH</sequence>
<evidence type="ECO:0000259" key="1">
    <source>
        <dbReference type="Pfam" id="PF04149"/>
    </source>
</evidence>
<proteinExistence type="predicted"/>
<protein>
    <submittedName>
        <fullName evidence="2">DUF397 domain-containing protein</fullName>
    </submittedName>
</protein>
<keyword evidence="3" id="KW-1185">Reference proteome</keyword>
<dbReference type="Proteomes" id="UP001596004">
    <property type="component" value="Unassembled WGS sequence"/>
</dbReference>
<reference evidence="3" key="1">
    <citation type="journal article" date="2019" name="Int. J. Syst. Evol. Microbiol.">
        <title>The Global Catalogue of Microorganisms (GCM) 10K type strain sequencing project: providing services to taxonomists for standard genome sequencing and annotation.</title>
        <authorList>
            <consortium name="The Broad Institute Genomics Platform"/>
            <consortium name="The Broad Institute Genome Sequencing Center for Infectious Disease"/>
            <person name="Wu L."/>
            <person name="Ma J."/>
        </authorList>
    </citation>
    <scope>NUCLEOTIDE SEQUENCE [LARGE SCALE GENOMIC DNA]</scope>
    <source>
        <strain evidence="3">CGMCC 4.7132</strain>
    </source>
</reference>
<feature type="domain" description="DUF397" evidence="1">
    <location>
        <begin position="5"/>
        <end position="56"/>
    </location>
</feature>
<comment type="caution">
    <text evidence="2">The sequence shown here is derived from an EMBL/GenBank/DDBJ whole genome shotgun (WGS) entry which is preliminary data.</text>
</comment>
<gene>
    <name evidence="2" type="ORF">ACFO60_22245</name>
</gene>
<name>A0ABV9CKW3_9ACTN</name>
<evidence type="ECO:0000313" key="3">
    <source>
        <dbReference type="Proteomes" id="UP001596004"/>
    </source>
</evidence>
<dbReference type="Pfam" id="PF04149">
    <property type="entry name" value="DUF397"/>
    <property type="match status" value="1"/>
</dbReference>
<evidence type="ECO:0000313" key="2">
    <source>
        <dbReference type="EMBL" id="MFC4533500.1"/>
    </source>
</evidence>
<organism evidence="2 3">
    <name type="scientific">Sphaerisporangium dianthi</name>
    <dbReference type="NCBI Taxonomy" id="1436120"/>
    <lineage>
        <taxon>Bacteria</taxon>
        <taxon>Bacillati</taxon>
        <taxon>Actinomycetota</taxon>
        <taxon>Actinomycetes</taxon>
        <taxon>Streptosporangiales</taxon>
        <taxon>Streptosporangiaceae</taxon>
        <taxon>Sphaerisporangium</taxon>
    </lineage>
</organism>